<proteinExistence type="predicted"/>
<feature type="transmembrane region" description="Helical" evidence="1">
    <location>
        <begin position="68"/>
        <end position="88"/>
    </location>
</feature>
<feature type="domain" description="Heparan-alpha-glucosaminide N-acetyltransferase catalytic" evidence="2">
    <location>
        <begin position="25"/>
        <end position="246"/>
    </location>
</feature>
<evidence type="ECO:0000256" key="1">
    <source>
        <dbReference type="SAM" id="Phobius"/>
    </source>
</evidence>
<dbReference type="Pfam" id="PF07786">
    <property type="entry name" value="HGSNAT_cat"/>
    <property type="match status" value="1"/>
</dbReference>
<evidence type="ECO:0000313" key="4">
    <source>
        <dbReference type="Proteomes" id="UP000236724"/>
    </source>
</evidence>
<protein>
    <submittedName>
        <fullName evidence="3">Acyltransferase family protein</fullName>
    </submittedName>
</protein>
<dbReference type="Proteomes" id="UP000236724">
    <property type="component" value="Unassembled WGS sequence"/>
</dbReference>
<feature type="transmembrane region" description="Helical" evidence="1">
    <location>
        <begin position="238"/>
        <end position="259"/>
    </location>
</feature>
<keyword evidence="1" id="KW-0472">Membrane</keyword>
<dbReference type="GO" id="GO:0016746">
    <property type="term" value="F:acyltransferase activity"/>
    <property type="evidence" value="ECO:0007669"/>
    <property type="project" value="UniProtKB-KW"/>
</dbReference>
<gene>
    <name evidence="3" type="ORF">MBHS_02800</name>
</gene>
<keyword evidence="4" id="KW-1185">Reference proteome</keyword>
<feature type="transmembrane region" description="Helical" evidence="1">
    <location>
        <begin position="100"/>
        <end position="118"/>
    </location>
</feature>
<reference evidence="3 4" key="1">
    <citation type="submission" date="2016-10" db="EMBL/GenBank/DDBJ databases">
        <authorList>
            <person name="de Groot N.N."/>
        </authorList>
    </citation>
    <scope>NUCLEOTIDE SEQUENCE [LARGE SCALE GENOMIC DNA]</scope>
    <source>
        <strain evidence="3">MBHS1</strain>
    </source>
</reference>
<accession>A0A1H6FD20</accession>
<dbReference type="InterPro" id="IPR012429">
    <property type="entry name" value="HGSNAT_cat"/>
</dbReference>
<evidence type="ECO:0000313" key="3">
    <source>
        <dbReference type="EMBL" id="SEH06934.1"/>
    </source>
</evidence>
<keyword evidence="1" id="KW-1133">Transmembrane helix</keyword>
<keyword evidence="3" id="KW-0012">Acyltransferase</keyword>
<dbReference type="RefSeq" id="WP_103920651.1">
    <property type="nucleotide sequence ID" value="NZ_FMSV02000511.1"/>
</dbReference>
<dbReference type="OrthoDB" id="9807591at2"/>
<feature type="transmembrane region" description="Helical" evidence="1">
    <location>
        <begin position="192"/>
        <end position="212"/>
    </location>
</feature>
<dbReference type="AlphaFoldDB" id="A0A1H6FD20"/>
<keyword evidence="1" id="KW-0812">Transmembrane</keyword>
<sequence length="262" mass="30196">MKPKRVKKQKTARLRNTAPLSSLPRYPLIDLLRGLAISMMIIYHFFYDLVMFRVLWIDLQQELFWVNFRALIVSSFLLLVGFSLVLAMRRGLQLKAFLHRLGWLALCALLVSVGSFLMFAERLIFFGILHLITTASIIAAILNYFLKKHYGLFLPLGLALIALGIWLQHPFFNQSSLQWLGLMTYKPPTEDYVPLLPWLGVVVLGLFAGHICEKRDWLQQQTLPHFTRPLVFAGKHGLLIYMLHQPILIGLLWVLLFAAKNI</sequence>
<feature type="transmembrane region" description="Helical" evidence="1">
    <location>
        <begin position="152"/>
        <end position="172"/>
    </location>
</feature>
<feature type="transmembrane region" description="Helical" evidence="1">
    <location>
        <begin position="35"/>
        <end position="56"/>
    </location>
</feature>
<keyword evidence="3" id="KW-0808">Transferase</keyword>
<dbReference type="EMBL" id="FMSV02000511">
    <property type="protein sequence ID" value="SEH06934.1"/>
    <property type="molecule type" value="Genomic_DNA"/>
</dbReference>
<organism evidence="3 4">
    <name type="scientific">Candidatus Venteria ishoeyi</name>
    <dbReference type="NCBI Taxonomy" id="1899563"/>
    <lineage>
        <taxon>Bacteria</taxon>
        <taxon>Pseudomonadati</taxon>
        <taxon>Pseudomonadota</taxon>
        <taxon>Gammaproteobacteria</taxon>
        <taxon>Thiotrichales</taxon>
        <taxon>Thiotrichaceae</taxon>
        <taxon>Venteria</taxon>
    </lineage>
</organism>
<evidence type="ECO:0000259" key="2">
    <source>
        <dbReference type="Pfam" id="PF07786"/>
    </source>
</evidence>
<name>A0A1H6FD20_9GAMM</name>
<feature type="transmembrane region" description="Helical" evidence="1">
    <location>
        <begin position="124"/>
        <end position="145"/>
    </location>
</feature>